<name>A0AAD8JBR3_9APIA</name>
<dbReference type="InterPro" id="IPR016024">
    <property type="entry name" value="ARM-type_fold"/>
</dbReference>
<organism evidence="7 8">
    <name type="scientific">Heracleum sosnowskyi</name>
    <dbReference type="NCBI Taxonomy" id="360622"/>
    <lineage>
        <taxon>Eukaryota</taxon>
        <taxon>Viridiplantae</taxon>
        <taxon>Streptophyta</taxon>
        <taxon>Embryophyta</taxon>
        <taxon>Tracheophyta</taxon>
        <taxon>Spermatophyta</taxon>
        <taxon>Magnoliopsida</taxon>
        <taxon>eudicotyledons</taxon>
        <taxon>Gunneridae</taxon>
        <taxon>Pentapetalae</taxon>
        <taxon>asterids</taxon>
        <taxon>campanulids</taxon>
        <taxon>Apiales</taxon>
        <taxon>Apiaceae</taxon>
        <taxon>Apioideae</taxon>
        <taxon>apioid superclade</taxon>
        <taxon>Tordylieae</taxon>
        <taxon>Tordyliinae</taxon>
        <taxon>Heracleum</taxon>
    </lineage>
</organism>
<evidence type="ECO:0000256" key="5">
    <source>
        <dbReference type="RuleBase" id="RU369093"/>
    </source>
</evidence>
<evidence type="ECO:0000313" key="7">
    <source>
        <dbReference type="EMBL" id="KAK1401422.1"/>
    </source>
</evidence>
<gene>
    <name evidence="7" type="ORF">POM88_001027</name>
</gene>
<dbReference type="InterPro" id="IPR003613">
    <property type="entry name" value="Ubox_domain"/>
</dbReference>
<dbReference type="Pfam" id="PF25598">
    <property type="entry name" value="ARM_PUB"/>
    <property type="match status" value="1"/>
</dbReference>
<dbReference type="GO" id="GO:0061630">
    <property type="term" value="F:ubiquitin protein ligase activity"/>
    <property type="evidence" value="ECO:0007669"/>
    <property type="project" value="UniProtKB-UniRule"/>
</dbReference>
<dbReference type="Proteomes" id="UP001237642">
    <property type="component" value="Unassembled WGS sequence"/>
</dbReference>
<evidence type="ECO:0000259" key="6">
    <source>
        <dbReference type="PROSITE" id="PS51698"/>
    </source>
</evidence>
<dbReference type="SUPFAM" id="SSF57850">
    <property type="entry name" value="RING/U-box"/>
    <property type="match status" value="1"/>
</dbReference>
<dbReference type="EC" id="2.3.2.27" evidence="5"/>
<keyword evidence="3 5" id="KW-0808">Transferase</keyword>
<evidence type="ECO:0000256" key="3">
    <source>
        <dbReference type="ARBA" id="ARBA00022679"/>
    </source>
</evidence>
<comment type="pathway">
    <text evidence="2 5">Protein modification; protein ubiquitination.</text>
</comment>
<dbReference type="InterPro" id="IPR045185">
    <property type="entry name" value="PUB22/23/24-like"/>
</dbReference>
<dbReference type="GO" id="GO:0016567">
    <property type="term" value="P:protein ubiquitination"/>
    <property type="evidence" value="ECO:0007669"/>
    <property type="project" value="UniProtKB-UniRule"/>
</dbReference>
<keyword evidence="4 5" id="KW-0833">Ubl conjugation pathway</keyword>
<protein>
    <recommendedName>
        <fullName evidence="5 6">U-box domain-containing protein</fullName>
        <ecNumber evidence="5">2.3.2.27</ecNumber>
    </recommendedName>
    <alternativeName>
        <fullName evidence="5">RING-type E3 ubiquitin transferase PUB</fullName>
    </alternativeName>
</protein>
<dbReference type="EMBL" id="JAUIZM010000001">
    <property type="protein sequence ID" value="KAK1401422.1"/>
    <property type="molecule type" value="Genomic_DNA"/>
</dbReference>
<comment type="function">
    <text evidence="5">Functions as an E3 ubiquitin ligase.</text>
</comment>
<dbReference type="PROSITE" id="PS51698">
    <property type="entry name" value="U_BOX"/>
    <property type="match status" value="1"/>
</dbReference>
<dbReference type="PANTHER" id="PTHR22849:SF23">
    <property type="entry name" value="U-BOX DOMAIN-CONTAINING PROTEIN"/>
    <property type="match status" value="1"/>
</dbReference>
<reference evidence="7" key="1">
    <citation type="submission" date="2023-02" db="EMBL/GenBank/DDBJ databases">
        <title>Genome of toxic invasive species Heracleum sosnowskyi carries increased number of genes despite the absence of recent whole-genome duplications.</title>
        <authorList>
            <person name="Schelkunov M."/>
            <person name="Shtratnikova V."/>
            <person name="Makarenko M."/>
            <person name="Klepikova A."/>
            <person name="Omelchenko D."/>
            <person name="Novikova G."/>
            <person name="Obukhova E."/>
            <person name="Bogdanov V."/>
            <person name="Penin A."/>
            <person name="Logacheva M."/>
        </authorList>
    </citation>
    <scope>NUCLEOTIDE SEQUENCE</scope>
    <source>
        <strain evidence="7">Hsosn_3</strain>
        <tissue evidence="7">Leaf</tissue>
    </source>
</reference>
<proteinExistence type="predicted"/>
<keyword evidence="8" id="KW-1185">Reference proteome</keyword>
<reference evidence="7" key="2">
    <citation type="submission" date="2023-05" db="EMBL/GenBank/DDBJ databases">
        <authorList>
            <person name="Schelkunov M.I."/>
        </authorList>
    </citation>
    <scope>NUCLEOTIDE SEQUENCE</scope>
    <source>
        <strain evidence="7">Hsosn_3</strain>
        <tissue evidence="7">Leaf</tissue>
    </source>
</reference>
<dbReference type="InterPro" id="IPR011989">
    <property type="entry name" value="ARM-like"/>
</dbReference>
<sequence length="405" mass="45374">MDFPLDFRCPISMELMKDPVTISTGVSYERKHIEKWFHAYHKKTCPATMQNLDNFDVTPNHTLKRLILAWNTSDCSPSSSSPKTSIKHEEFVSLLNAIDSSCPFKVSSLKKLRSIVQLGEEIKIDFKRCGGVKVLVEIVIQILVENSDFLTFRACEEALGVLHELPLSEDDETVLLLSKPECVKSMAIMLQRGSAQSRFCTISIFHKMARVDYDWKYIVEDQGIDFFKALLELVSDEMGTKASSCALQVLIDILTSSKKSRLKAIEAGAMCTLIELLPDSNRSKCEKVLQLIKLLCKCADGRLAFIEHGVGIGAVSKKMMHVSFIATKTVVKILWLVCSFNPTNIKVIEEMLFCGSVLKLEALLNIDGGSSTKDKVVKILKLHGSSWMRYPCFPCDLKEFLSLSA</sequence>
<feature type="domain" description="U-box" evidence="6">
    <location>
        <begin position="2"/>
        <end position="77"/>
    </location>
</feature>
<evidence type="ECO:0000256" key="4">
    <source>
        <dbReference type="ARBA" id="ARBA00022786"/>
    </source>
</evidence>
<dbReference type="CDD" id="cd16664">
    <property type="entry name" value="RING-Ubox_PUB"/>
    <property type="match status" value="1"/>
</dbReference>
<accession>A0AAD8JBR3</accession>
<evidence type="ECO:0000256" key="1">
    <source>
        <dbReference type="ARBA" id="ARBA00000900"/>
    </source>
</evidence>
<dbReference type="InterPro" id="IPR045210">
    <property type="entry name" value="RING-Ubox_PUB"/>
</dbReference>
<dbReference type="InterPro" id="IPR013083">
    <property type="entry name" value="Znf_RING/FYVE/PHD"/>
</dbReference>
<dbReference type="AlphaFoldDB" id="A0AAD8JBR3"/>
<dbReference type="InterPro" id="IPR058678">
    <property type="entry name" value="ARM_PUB"/>
</dbReference>
<evidence type="ECO:0000313" key="8">
    <source>
        <dbReference type="Proteomes" id="UP001237642"/>
    </source>
</evidence>
<comment type="catalytic activity">
    <reaction evidence="1 5">
        <text>S-ubiquitinyl-[E2 ubiquitin-conjugating enzyme]-L-cysteine + [acceptor protein]-L-lysine = [E2 ubiquitin-conjugating enzyme]-L-cysteine + N(6)-ubiquitinyl-[acceptor protein]-L-lysine.</text>
        <dbReference type="EC" id="2.3.2.27"/>
    </reaction>
</comment>
<dbReference type="SMART" id="SM00504">
    <property type="entry name" value="Ubox"/>
    <property type="match status" value="1"/>
</dbReference>
<dbReference type="PANTHER" id="PTHR22849">
    <property type="entry name" value="WDSAM1 PROTEIN"/>
    <property type="match status" value="1"/>
</dbReference>
<dbReference type="SUPFAM" id="SSF48371">
    <property type="entry name" value="ARM repeat"/>
    <property type="match status" value="1"/>
</dbReference>
<dbReference type="Gene3D" id="1.25.10.10">
    <property type="entry name" value="Leucine-rich Repeat Variant"/>
    <property type="match status" value="1"/>
</dbReference>
<comment type="caution">
    <text evidence="7">The sequence shown here is derived from an EMBL/GenBank/DDBJ whole genome shotgun (WGS) entry which is preliminary data.</text>
</comment>
<evidence type="ECO:0000256" key="2">
    <source>
        <dbReference type="ARBA" id="ARBA00004906"/>
    </source>
</evidence>
<dbReference type="Pfam" id="PF04564">
    <property type="entry name" value="U-box"/>
    <property type="match status" value="1"/>
</dbReference>
<dbReference type="Gene3D" id="3.30.40.10">
    <property type="entry name" value="Zinc/RING finger domain, C3HC4 (zinc finger)"/>
    <property type="match status" value="1"/>
</dbReference>